<dbReference type="Proteomes" id="UP000076722">
    <property type="component" value="Unassembled WGS sequence"/>
</dbReference>
<proteinExistence type="predicted"/>
<accession>A0A164MZD8</accession>
<protein>
    <submittedName>
        <fullName evidence="1">Uncharacterized protein</fullName>
    </submittedName>
</protein>
<gene>
    <name evidence="1" type="ORF">SISNIDRAFT_320590</name>
</gene>
<dbReference type="EMBL" id="KV419454">
    <property type="protein sequence ID" value="KZS87202.1"/>
    <property type="molecule type" value="Genomic_DNA"/>
</dbReference>
<dbReference type="AlphaFoldDB" id="A0A164MZD8"/>
<organism evidence="1 2">
    <name type="scientific">Sistotremastrum niveocremeum HHB9708</name>
    <dbReference type="NCBI Taxonomy" id="1314777"/>
    <lineage>
        <taxon>Eukaryota</taxon>
        <taxon>Fungi</taxon>
        <taxon>Dikarya</taxon>
        <taxon>Basidiomycota</taxon>
        <taxon>Agaricomycotina</taxon>
        <taxon>Agaricomycetes</taxon>
        <taxon>Sistotremastrales</taxon>
        <taxon>Sistotremastraceae</taxon>
        <taxon>Sertulicium</taxon>
        <taxon>Sertulicium niveocremeum</taxon>
    </lineage>
</organism>
<name>A0A164MZD8_9AGAM</name>
<sequence>MSILSLVPEFIYFCCRNIFSFPFSFVPWLLGWRNMASAGRNVCLRSCFEIQSLSVDNTGMENLRPGACLRDFSGIFSRAGASQFRTACGAAGDD</sequence>
<reference evidence="1 2" key="1">
    <citation type="journal article" date="2016" name="Mol. Biol. Evol.">
        <title>Comparative Genomics of Early-Diverging Mushroom-Forming Fungi Provides Insights into the Origins of Lignocellulose Decay Capabilities.</title>
        <authorList>
            <person name="Nagy L.G."/>
            <person name="Riley R."/>
            <person name="Tritt A."/>
            <person name="Adam C."/>
            <person name="Daum C."/>
            <person name="Floudas D."/>
            <person name="Sun H."/>
            <person name="Yadav J.S."/>
            <person name="Pangilinan J."/>
            <person name="Larsson K.H."/>
            <person name="Matsuura K."/>
            <person name="Barry K."/>
            <person name="Labutti K."/>
            <person name="Kuo R."/>
            <person name="Ohm R.A."/>
            <person name="Bhattacharya S.S."/>
            <person name="Shirouzu T."/>
            <person name="Yoshinaga Y."/>
            <person name="Martin F.M."/>
            <person name="Grigoriev I.V."/>
            <person name="Hibbett D.S."/>
        </authorList>
    </citation>
    <scope>NUCLEOTIDE SEQUENCE [LARGE SCALE GENOMIC DNA]</scope>
    <source>
        <strain evidence="1 2">HHB9708</strain>
    </source>
</reference>
<keyword evidence="2" id="KW-1185">Reference proteome</keyword>
<evidence type="ECO:0000313" key="1">
    <source>
        <dbReference type="EMBL" id="KZS87202.1"/>
    </source>
</evidence>
<evidence type="ECO:0000313" key="2">
    <source>
        <dbReference type="Proteomes" id="UP000076722"/>
    </source>
</evidence>